<dbReference type="AlphaFoldDB" id="A0A428SHJ4"/>
<dbReference type="Proteomes" id="UP000288429">
    <property type="component" value="Unassembled WGS sequence"/>
</dbReference>
<proteinExistence type="predicted"/>
<keyword evidence="2" id="KW-1185">Reference proteome</keyword>
<evidence type="ECO:0000313" key="1">
    <source>
        <dbReference type="EMBL" id="RSL89262.1"/>
    </source>
</evidence>
<protein>
    <submittedName>
        <fullName evidence="1">Uncharacterized protein</fullName>
    </submittedName>
</protein>
<sequence>MAQPAADLEDWPSWVDDDEFCKPRFQGDPRCRRSVMFKLKQILLLDVGHRHNRWGFAIVRTSYEPGSDEQFQHALALIGRIAQVEADSEAAGVKEDIAWKKKNSFQLDHIPVEVDTRPNDEIVHRYENDILEDETRLDSASVATVREYFNQWVAAKEGTSISGDMRYAACIMLDAETLAHLAKAPRDFPPEGSVGFGSPYWVKMVEAEPKPEDAFLVRVFGEYGLVQYWFDRNHRRRSAIEMTHTKDPENPGIRCFGLPPSNATLGFPGFNAGLSGL</sequence>
<comment type="caution">
    <text evidence="1">The sequence shown here is derived from an EMBL/GenBank/DDBJ whole genome shotgun (WGS) entry which is preliminary data.</text>
</comment>
<evidence type="ECO:0000313" key="2">
    <source>
        <dbReference type="Proteomes" id="UP000288429"/>
    </source>
</evidence>
<name>A0A428SHJ4_9HYPO</name>
<accession>A0A428SHJ4</accession>
<reference evidence="1 2" key="1">
    <citation type="submission" date="2017-06" db="EMBL/GenBank/DDBJ databases">
        <title>Cmopartive genomic analysis of Ambrosia Fusariam Clade fungi.</title>
        <authorList>
            <person name="Stajich J.E."/>
            <person name="Carrillo J."/>
            <person name="Kijimoto T."/>
            <person name="Eskalen A."/>
            <person name="O'Donnell K."/>
            <person name="Kasson M."/>
        </authorList>
    </citation>
    <scope>NUCLEOTIDE SEQUENCE [LARGE SCALE GENOMIC DNA]</scope>
    <source>
        <strain evidence="1 2">NRRL 20438</strain>
    </source>
</reference>
<organism evidence="1 2">
    <name type="scientific">Fusarium ambrosium</name>
    <dbReference type="NCBI Taxonomy" id="131363"/>
    <lineage>
        <taxon>Eukaryota</taxon>
        <taxon>Fungi</taxon>
        <taxon>Dikarya</taxon>
        <taxon>Ascomycota</taxon>
        <taxon>Pezizomycotina</taxon>
        <taxon>Sordariomycetes</taxon>
        <taxon>Hypocreomycetidae</taxon>
        <taxon>Hypocreales</taxon>
        <taxon>Nectriaceae</taxon>
        <taxon>Fusarium</taxon>
        <taxon>Fusarium solani species complex</taxon>
    </lineage>
</organism>
<gene>
    <name evidence="1" type="ORF">CDV31_015910</name>
</gene>
<dbReference type="EMBL" id="NIZV01000453">
    <property type="protein sequence ID" value="RSL89262.1"/>
    <property type="molecule type" value="Genomic_DNA"/>
</dbReference>